<dbReference type="EMBL" id="LR134117">
    <property type="protein sequence ID" value="VDZ51599.1"/>
    <property type="molecule type" value="Genomic_DNA"/>
</dbReference>
<evidence type="ECO:0000313" key="3">
    <source>
        <dbReference type="Proteomes" id="UP000281391"/>
    </source>
</evidence>
<keyword evidence="1" id="KW-0472">Membrane</keyword>
<keyword evidence="1" id="KW-0812">Transmembrane</keyword>
<keyword evidence="1" id="KW-1133">Transmembrane helix</keyword>
<name>A0A447KKL0_SEROD</name>
<dbReference type="KEGG" id="sof:NCTC11214_00280"/>
<gene>
    <name evidence="2" type="ORF">NCTC11214_00280</name>
</gene>
<dbReference type="AlphaFoldDB" id="A0A447KKL0"/>
<evidence type="ECO:0000313" key="2">
    <source>
        <dbReference type="EMBL" id="VDZ51599.1"/>
    </source>
</evidence>
<dbReference type="Proteomes" id="UP000281391">
    <property type="component" value="Chromosome"/>
</dbReference>
<proteinExistence type="predicted"/>
<evidence type="ECO:0000256" key="1">
    <source>
        <dbReference type="SAM" id="Phobius"/>
    </source>
</evidence>
<feature type="transmembrane region" description="Helical" evidence="1">
    <location>
        <begin position="12"/>
        <end position="30"/>
    </location>
</feature>
<protein>
    <submittedName>
        <fullName evidence="2">Uncharacterized protein</fullName>
    </submittedName>
</protein>
<organism evidence="2 3">
    <name type="scientific">Serratia odorifera</name>
    <dbReference type="NCBI Taxonomy" id="618"/>
    <lineage>
        <taxon>Bacteria</taxon>
        <taxon>Pseudomonadati</taxon>
        <taxon>Pseudomonadota</taxon>
        <taxon>Gammaproteobacteria</taxon>
        <taxon>Enterobacterales</taxon>
        <taxon>Yersiniaceae</taxon>
        <taxon>Serratia</taxon>
    </lineage>
</organism>
<sequence length="31" mass="3432">MPSLPKNLSEMAVTVFCLAIVVTFINVYLFA</sequence>
<accession>A0A447KKL0</accession>
<reference evidence="2 3" key="1">
    <citation type="submission" date="2018-12" db="EMBL/GenBank/DDBJ databases">
        <authorList>
            <consortium name="Pathogen Informatics"/>
        </authorList>
    </citation>
    <scope>NUCLEOTIDE SEQUENCE [LARGE SCALE GENOMIC DNA]</scope>
    <source>
        <strain evidence="2 3">NCTC11214</strain>
    </source>
</reference>